<protein>
    <submittedName>
        <fullName evidence="5">Helix-turn-helix domain-containing protein</fullName>
    </submittedName>
</protein>
<name>A0ABV8ZT18_9NEIS</name>
<gene>
    <name evidence="5" type="ORF">ACFO0R_09665</name>
</gene>
<accession>A0ABV8ZT18</accession>
<keyword evidence="3" id="KW-0804">Transcription</keyword>
<dbReference type="Pfam" id="PF12833">
    <property type="entry name" value="HTH_18"/>
    <property type="match status" value="1"/>
</dbReference>
<dbReference type="Proteomes" id="UP001595999">
    <property type="component" value="Unassembled WGS sequence"/>
</dbReference>
<dbReference type="PROSITE" id="PS01124">
    <property type="entry name" value="HTH_ARAC_FAMILY_2"/>
    <property type="match status" value="1"/>
</dbReference>
<evidence type="ECO:0000259" key="4">
    <source>
        <dbReference type="PROSITE" id="PS01124"/>
    </source>
</evidence>
<proteinExistence type="predicted"/>
<dbReference type="PANTHER" id="PTHR43280">
    <property type="entry name" value="ARAC-FAMILY TRANSCRIPTIONAL REGULATOR"/>
    <property type="match status" value="1"/>
</dbReference>
<dbReference type="EMBL" id="JBHSEK010000005">
    <property type="protein sequence ID" value="MFC4489886.1"/>
    <property type="molecule type" value="Genomic_DNA"/>
</dbReference>
<dbReference type="SUPFAM" id="SSF46689">
    <property type="entry name" value="Homeodomain-like"/>
    <property type="match status" value="1"/>
</dbReference>
<feature type="domain" description="HTH araC/xylS-type" evidence="4">
    <location>
        <begin position="178"/>
        <end position="276"/>
    </location>
</feature>
<keyword evidence="1" id="KW-0805">Transcription regulation</keyword>
<evidence type="ECO:0000313" key="5">
    <source>
        <dbReference type="EMBL" id="MFC4489886.1"/>
    </source>
</evidence>
<dbReference type="PANTHER" id="PTHR43280:SF32">
    <property type="entry name" value="TRANSCRIPTIONAL REGULATORY PROTEIN"/>
    <property type="match status" value="1"/>
</dbReference>
<evidence type="ECO:0000256" key="1">
    <source>
        <dbReference type="ARBA" id="ARBA00023015"/>
    </source>
</evidence>
<keyword evidence="6" id="KW-1185">Reference proteome</keyword>
<evidence type="ECO:0000256" key="3">
    <source>
        <dbReference type="ARBA" id="ARBA00023163"/>
    </source>
</evidence>
<keyword evidence="2" id="KW-0238">DNA-binding</keyword>
<dbReference type="Gene3D" id="1.10.10.60">
    <property type="entry name" value="Homeodomain-like"/>
    <property type="match status" value="1"/>
</dbReference>
<sequence>MRAVPQLLNQDDSIRIARSTLADGLGLPLGFGHAYIALLVCVEGCARFTINFKERAVRRHHVLVLAEDTIALLRRRSRRFAAFVCLMPKSRAAEVAYPLPSSLFVFLHQHPHCIPALADAALLSGWLAQMEDAAGHCPQHGRTMLRNLLQNFFLKVAERVSAEDCAEPEFSRGEMLSWRFWELVGRHSTQRREVSFYAEALSITPFYLSQLSRKFFNDSPKGLIDRQVVQEIKSLLAYGDLSIGQLADKLRFEDASYLCRYFKRHTGMSLTAYRKAARGSAPSR</sequence>
<organism evidence="5 6">
    <name type="scientific">Chromobacterium aquaticum</name>
    <dbReference type="NCBI Taxonomy" id="467180"/>
    <lineage>
        <taxon>Bacteria</taxon>
        <taxon>Pseudomonadati</taxon>
        <taxon>Pseudomonadota</taxon>
        <taxon>Betaproteobacteria</taxon>
        <taxon>Neisseriales</taxon>
        <taxon>Chromobacteriaceae</taxon>
        <taxon>Chromobacterium</taxon>
    </lineage>
</organism>
<evidence type="ECO:0000256" key="2">
    <source>
        <dbReference type="ARBA" id="ARBA00023125"/>
    </source>
</evidence>
<reference evidence="6" key="1">
    <citation type="journal article" date="2019" name="Int. J. Syst. Evol. Microbiol.">
        <title>The Global Catalogue of Microorganisms (GCM) 10K type strain sequencing project: providing services to taxonomists for standard genome sequencing and annotation.</title>
        <authorList>
            <consortium name="The Broad Institute Genomics Platform"/>
            <consortium name="The Broad Institute Genome Sequencing Center for Infectious Disease"/>
            <person name="Wu L."/>
            <person name="Ma J."/>
        </authorList>
    </citation>
    <scope>NUCLEOTIDE SEQUENCE [LARGE SCALE GENOMIC DNA]</scope>
    <source>
        <strain evidence="6">CGMCC 4.7608</strain>
    </source>
</reference>
<dbReference type="InterPro" id="IPR009057">
    <property type="entry name" value="Homeodomain-like_sf"/>
</dbReference>
<comment type="caution">
    <text evidence="5">The sequence shown here is derived from an EMBL/GenBank/DDBJ whole genome shotgun (WGS) entry which is preliminary data.</text>
</comment>
<dbReference type="RefSeq" id="WP_231462493.1">
    <property type="nucleotide sequence ID" value="NZ_JAJOHW010000073.1"/>
</dbReference>
<dbReference type="InterPro" id="IPR018060">
    <property type="entry name" value="HTH_AraC"/>
</dbReference>
<evidence type="ECO:0000313" key="6">
    <source>
        <dbReference type="Proteomes" id="UP001595999"/>
    </source>
</evidence>
<dbReference type="SMART" id="SM00342">
    <property type="entry name" value="HTH_ARAC"/>
    <property type="match status" value="1"/>
</dbReference>